<dbReference type="PROSITE" id="PS50263">
    <property type="entry name" value="CN_HYDROLASE"/>
    <property type="match status" value="1"/>
</dbReference>
<protein>
    <recommendedName>
        <fullName evidence="4">CN hydrolase domain-containing protein</fullName>
    </recommendedName>
</protein>
<sequence>MSTTPAPFQVAMVTEPPVYLDLQQSVAKACNLIAQAAKHGAKLIVFGESWLPGYPFWVWLRSVPEAVRTTAELWDNSLVIDSDECQRLQNAAAEHNIAVVMGINEREGGTIYNSLLFIDTDGCIPLVRRKLKPTGAERMVWGQGDGSNLRVVETNEIGLLGGHLCWEHTMHGLDAAFAAQGEQVHVAAWPSFSLDLDYSLGRDANAALAQAYAIRSQSFVVSAATVVTEEIVEKVNLSEKDAQFFRTGGGYAQVFAPNGMPLLPQVDEHEAGIFYAEINLELIKFAKLICDSTGHYTRPDVIQTVINRTETSPVTFVDDEDANLDVKVDSLVETMIGID</sequence>
<dbReference type="Gene3D" id="3.60.110.10">
    <property type="entry name" value="Carbon-nitrogen hydrolase"/>
    <property type="match status" value="1"/>
</dbReference>
<name>A0A1Y0ILW6_9BACL</name>
<dbReference type="InterPro" id="IPR000132">
    <property type="entry name" value="Nitrilase/CN_hydratase_CS"/>
</dbReference>
<dbReference type="SUPFAM" id="SSF56317">
    <property type="entry name" value="Carbon-nitrogen hydrolase"/>
    <property type="match status" value="1"/>
</dbReference>
<evidence type="ECO:0000256" key="1">
    <source>
        <dbReference type="ARBA" id="ARBA00008129"/>
    </source>
</evidence>
<dbReference type="PANTHER" id="PTHR46044">
    <property type="entry name" value="NITRILASE"/>
    <property type="match status" value="1"/>
</dbReference>
<dbReference type="RefSeq" id="WP_087456205.1">
    <property type="nucleotide sequence ID" value="NZ_CP021434.1"/>
</dbReference>
<feature type="active site" description="Proton acceptor" evidence="3">
    <location>
        <position position="48"/>
    </location>
</feature>
<dbReference type="AlphaFoldDB" id="A0A1Y0ILW6"/>
<dbReference type="EMBL" id="CP021434">
    <property type="protein sequence ID" value="ARU60816.1"/>
    <property type="molecule type" value="Genomic_DNA"/>
</dbReference>
<keyword evidence="2" id="KW-0378">Hydrolase</keyword>
<gene>
    <name evidence="5" type="ORF">CBW65_06700</name>
</gene>
<dbReference type="PROSITE" id="PS00920">
    <property type="entry name" value="NITRIL_CHT_1"/>
    <property type="match status" value="1"/>
</dbReference>
<organism evidence="5 6">
    <name type="scientific">Tumebacillus avium</name>
    <dbReference type="NCBI Taxonomy" id="1903704"/>
    <lineage>
        <taxon>Bacteria</taxon>
        <taxon>Bacillati</taxon>
        <taxon>Bacillota</taxon>
        <taxon>Bacilli</taxon>
        <taxon>Bacillales</taxon>
        <taxon>Alicyclobacillaceae</taxon>
        <taxon>Tumebacillus</taxon>
    </lineage>
</organism>
<accession>A0A1Y0ILW6</accession>
<evidence type="ECO:0000256" key="2">
    <source>
        <dbReference type="ARBA" id="ARBA00022801"/>
    </source>
</evidence>
<comment type="similarity">
    <text evidence="1">Belongs to the carbon-nitrogen hydrolase superfamily. Nitrilase family.</text>
</comment>
<evidence type="ECO:0000313" key="5">
    <source>
        <dbReference type="EMBL" id="ARU60816.1"/>
    </source>
</evidence>
<proteinExistence type="inferred from homology"/>
<dbReference type="GO" id="GO:0000257">
    <property type="term" value="F:nitrilase activity"/>
    <property type="evidence" value="ECO:0007669"/>
    <property type="project" value="UniProtKB-ARBA"/>
</dbReference>
<dbReference type="KEGG" id="tum:CBW65_06700"/>
<dbReference type="Proteomes" id="UP000195437">
    <property type="component" value="Chromosome"/>
</dbReference>
<dbReference type="OrthoDB" id="9811121at2"/>
<evidence type="ECO:0000259" key="4">
    <source>
        <dbReference type="PROSITE" id="PS50263"/>
    </source>
</evidence>
<dbReference type="PANTHER" id="PTHR46044:SF14">
    <property type="entry name" value="ARYLACETONITRILASE"/>
    <property type="match status" value="1"/>
</dbReference>
<dbReference type="InterPro" id="IPR036526">
    <property type="entry name" value="C-N_Hydrolase_sf"/>
</dbReference>
<evidence type="ECO:0000313" key="6">
    <source>
        <dbReference type="Proteomes" id="UP000195437"/>
    </source>
</evidence>
<dbReference type="CDD" id="cd07564">
    <property type="entry name" value="nitrilases_CHs"/>
    <property type="match status" value="1"/>
</dbReference>
<dbReference type="InterPro" id="IPR003010">
    <property type="entry name" value="C-N_Hydrolase"/>
</dbReference>
<keyword evidence="6" id="KW-1185">Reference proteome</keyword>
<dbReference type="Pfam" id="PF00795">
    <property type="entry name" value="CN_hydrolase"/>
    <property type="match status" value="1"/>
</dbReference>
<evidence type="ECO:0000256" key="3">
    <source>
        <dbReference type="PROSITE-ProRule" id="PRU10139"/>
    </source>
</evidence>
<reference evidence="6" key="1">
    <citation type="submission" date="2017-05" db="EMBL/GenBank/DDBJ databases">
        <authorList>
            <person name="Sung H."/>
        </authorList>
    </citation>
    <scope>NUCLEOTIDE SEQUENCE [LARGE SCALE GENOMIC DNA]</scope>
    <source>
        <strain evidence="6">AR23208</strain>
    </source>
</reference>
<dbReference type="InterPro" id="IPR044149">
    <property type="entry name" value="Nitrilases_CHs"/>
</dbReference>
<feature type="domain" description="CN hydrolase" evidence="4">
    <location>
        <begin position="8"/>
        <end position="280"/>
    </location>
</feature>